<gene>
    <name evidence="2" type="ORF">MICH65_0500</name>
</gene>
<protein>
    <submittedName>
        <fullName evidence="2">Glycosyltransferase</fullName>
    </submittedName>
</protein>
<dbReference type="Gene3D" id="3.90.550.10">
    <property type="entry name" value="Spore Coat Polysaccharide Biosynthesis Protein SpsA, Chain A"/>
    <property type="match status" value="1"/>
</dbReference>
<dbReference type="EMBL" id="CP047901">
    <property type="protein sequence ID" value="QHO63481.1"/>
    <property type="molecule type" value="Genomic_DNA"/>
</dbReference>
<proteinExistence type="predicted"/>
<dbReference type="PANTHER" id="PTHR43179:SF7">
    <property type="entry name" value="RHAMNOSYLTRANSFERASE WBBL"/>
    <property type="match status" value="1"/>
</dbReference>
<dbReference type="RefSeq" id="WP_161931861.1">
    <property type="nucleotide sequence ID" value="NZ_CP047901.1"/>
</dbReference>
<reference evidence="3" key="1">
    <citation type="journal article" date="2020" name="Microorganisms">
        <title>Complete Genome of a Member of a New Bacterial Lineage in the Microgenomates Group Reveals an Unusual Nucleotide Composition Disparity Between Two Strands of DNA and Limited Metabolic Potential.</title>
        <authorList>
            <person name="Kadnikov V.V."/>
            <person name="Mardanov A.V."/>
            <person name="Beletsky A.V."/>
            <person name="Karnachuk O.V."/>
            <person name="Ravin N.V."/>
        </authorList>
    </citation>
    <scope>NUCLEOTIDE SEQUENCE [LARGE SCALE GENOMIC DNA]</scope>
</reference>
<organism evidence="2 3">
    <name type="scientific">Candidatus Chazhemtobacterium aquaticus</name>
    <dbReference type="NCBI Taxonomy" id="2715735"/>
    <lineage>
        <taxon>Bacteria</taxon>
        <taxon>Candidatus Chazhemtobacteraceae</taxon>
        <taxon>Candidatus Chazhemtobacterium</taxon>
    </lineage>
</organism>
<dbReference type="CDD" id="cd04186">
    <property type="entry name" value="GT_2_like_c"/>
    <property type="match status" value="1"/>
</dbReference>
<dbReference type="Pfam" id="PF00535">
    <property type="entry name" value="Glycos_transf_2"/>
    <property type="match status" value="1"/>
</dbReference>
<evidence type="ECO:0000313" key="2">
    <source>
        <dbReference type="EMBL" id="QHO63481.1"/>
    </source>
</evidence>
<dbReference type="KEGG" id="caqa:MICH65_0500"/>
<feature type="domain" description="Glycosyltransferase 2-like" evidence="1">
    <location>
        <begin position="4"/>
        <end position="113"/>
    </location>
</feature>
<keyword evidence="3" id="KW-1185">Reference proteome</keyword>
<dbReference type="SUPFAM" id="SSF53448">
    <property type="entry name" value="Nucleotide-diphospho-sugar transferases"/>
    <property type="match status" value="1"/>
</dbReference>
<sequence>MDLSIIIITYNSRQHITPLLNSIKKSPDRLKKEIIVVDNASRDDSADLASKHPLKPKVIRSKINQGFSKAVNQAIKASSGQHLLLLNPDTRLVGNCLTYLHDFASKTSPLGAVSPRLLGLNGRPQPSVFRFPTIINAIRHYFFNCQNCFGKYLPPNKTTKVDVAVMAAMLIPRSTIDTVGVLDERFFLYYEDIEFCRRLKKHRLPLYYLPQAKVKHAHGASGHFRSHLDSPLLKSAQIYHGRVYSTLLNLTLLLGQKWQKFIRHPLPKLG</sequence>
<dbReference type="InterPro" id="IPR029044">
    <property type="entry name" value="Nucleotide-diphossugar_trans"/>
</dbReference>
<evidence type="ECO:0000313" key="3">
    <source>
        <dbReference type="Proteomes" id="UP000463983"/>
    </source>
</evidence>
<dbReference type="PANTHER" id="PTHR43179">
    <property type="entry name" value="RHAMNOSYLTRANSFERASE WBBL"/>
    <property type="match status" value="1"/>
</dbReference>
<dbReference type="GO" id="GO:0016740">
    <property type="term" value="F:transferase activity"/>
    <property type="evidence" value="ECO:0007669"/>
    <property type="project" value="UniProtKB-KW"/>
</dbReference>
<dbReference type="AlphaFoldDB" id="A0A857NDF7"/>
<dbReference type="InterPro" id="IPR001173">
    <property type="entry name" value="Glyco_trans_2-like"/>
</dbReference>
<dbReference type="Proteomes" id="UP000463983">
    <property type="component" value="Chromosome"/>
</dbReference>
<accession>A0A857NDF7</accession>
<evidence type="ECO:0000259" key="1">
    <source>
        <dbReference type="Pfam" id="PF00535"/>
    </source>
</evidence>
<keyword evidence="2" id="KW-0808">Transferase</keyword>
<name>A0A857NDF7_9BACT</name>